<evidence type="ECO:0000256" key="1">
    <source>
        <dbReference type="ARBA" id="ARBA00022723"/>
    </source>
</evidence>
<dbReference type="Gene3D" id="2.30.170.10">
    <property type="match status" value="1"/>
</dbReference>
<protein>
    <submittedName>
        <fullName evidence="3">Metallothionein, family 14</fullName>
    </submittedName>
</protein>
<dbReference type="KEGG" id="ava:Ava_C0149"/>
<evidence type="ECO:0000313" key="4">
    <source>
        <dbReference type="Proteomes" id="UP000002533"/>
    </source>
</evidence>
<keyword evidence="1" id="KW-0479">Metal-binding</keyword>
<dbReference type="Pfam" id="PF02069">
    <property type="entry name" value="Metallothio_Pro"/>
    <property type="match status" value="1"/>
</dbReference>
<dbReference type="InterPro" id="IPR000518">
    <property type="entry name" value="Metalthion_fam14_prok"/>
</dbReference>
<proteinExistence type="predicted"/>
<dbReference type="HOGENOM" id="CLU_192999_0_0_3"/>
<dbReference type="eggNOG" id="ENOG50330JR">
    <property type="taxonomic scope" value="Bacteria"/>
</dbReference>
<dbReference type="InterPro" id="IPR017854">
    <property type="entry name" value="Metalthion_dom_sf"/>
</dbReference>
<evidence type="ECO:0000313" key="3">
    <source>
        <dbReference type="EMBL" id="ABA25237.1"/>
    </source>
</evidence>
<geneLocation type="plasmid" evidence="4">
    <name>pAnaC</name>
</geneLocation>
<organism evidence="3 4">
    <name type="scientific">Trichormus variabilis (strain ATCC 29413 / PCC 7937)</name>
    <name type="common">Anabaena variabilis</name>
    <dbReference type="NCBI Taxonomy" id="240292"/>
    <lineage>
        <taxon>Bacteria</taxon>
        <taxon>Bacillati</taxon>
        <taxon>Cyanobacteriota</taxon>
        <taxon>Cyanophyceae</taxon>
        <taxon>Nostocales</taxon>
        <taxon>Nostocaceae</taxon>
        <taxon>Trichormus</taxon>
    </lineage>
</organism>
<dbReference type="Proteomes" id="UP000002533">
    <property type="component" value="Plasmid pAnaC"/>
</dbReference>
<reference evidence="4" key="1">
    <citation type="journal article" date="2014" name="Stand. Genomic Sci.">
        <title>Complete genome sequence of Anabaena variabilis ATCC 29413.</title>
        <authorList>
            <person name="Thiel T."/>
            <person name="Pratte B.S."/>
            <person name="Zhong J."/>
            <person name="Goodwin L."/>
            <person name="Copeland A."/>
            <person name="Lucas S."/>
            <person name="Han C."/>
            <person name="Pitluck S."/>
            <person name="Land M.L."/>
            <person name="Kyrpides N.C."/>
            <person name="Woyke T."/>
        </authorList>
    </citation>
    <scope>NUCLEOTIDE SEQUENCE [LARGE SCALE GENOMIC DNA]</scope>
    <source>
        <strain evidence="4">ATCC 29413 / PCC 7937</strain>
    </source>
</reference>
<accession>Q3M1A6</accession>
<sequence>MMLSMTTTVTQMKCACPSCLCVVSLTDAVIKDGKAYCGEECANNHPNGQGCGHTGCDCQSNSLFPIHNSQLQSVVA</sequence>
<keyword evidence="3" id="KW-0614">Plasmid</keyword>
<dbReference type="AlphaFoldDB" id="Q3M1A6"/>
<keyword evidence="2" id="KW-0480">Metal-thiolate cluster</keyword>
<gene>
    <name evidence="3" type="ordered locus">Ava_C0149</name>
</gene>
<dbReference type="PRINTS" id="PR00859">
    <property type="entry name" value="MTPROKARYOTE"/>
</dbReference>
<evidence type="ECO:0000256" key="2">
    <source>
        <dbReference type="ARBA" id="ARBA00022851"/>
    </source>
</evidence>
<dbReference type="EMBL" id="CP000121">
    <property type="protein sequence ID" value="ABA25237.1"/>
    <property type="molecule type" value="Genomic_DNA"/>
</dbReference>
<name>Q3M1A6_TRIV2</name>
<dbReference type="SUPFAM" id="SSF57868">
    <property type="entry name" value="Metallothionein"/>
    <property type="match status" value="1"/>
</dbReference>
<dbReference type="GO" id="GO:0046872">
    <property type="term" value="F:metal ion binding"/>
    <property type="evidence" value="ECO:0007669"/>
    <property type="project" value="UniProtKB-KW"/>
</dbReference>